<reference evidence="2 3" key="1">
    <citation type="journal article" date="2010" name="Nature">
        <title>Comparative genomics reveals mobile pathogenicity chromosomes in Fusarium.</title>
        <authorList>
            <person name="Ma L.J."/>
            <person name="van der Does H.C."/>
            <person name="Borkovich K.A."/>
            <person name="Coleman J.J."/>
            <person name="Daboussi M.J."/>
            <person name="Di Pietro A."/>
            <person name="Dufresne M."/>
            <person name="Freitag M."/>
            <person name="Grabherr M."/>
            <person name="Henrissat B."/>
            <person name="Houterman P.M."/>
            <person name="Kang S."/>
            <person name="Shim W.B."/>
            <person name="Woloshuk C."/>
            <person name="Xie X."/>
            <person name="Xu J.R."/>
            <person name="Antoniw J."/>
            <person name="Baker S.E."/>
            <person name="Bluhm B.H."/>
            <person name="Breakspear A."/>
            <person name="Brown D.W."/>
            <person name="Butchko R.A."/>
            <person name="Chapman S."/>
            <person name="Coulson R."/>
            <person name="Coutinho P.M."/>
            <person name="Danchin E.G."/>
            <person name="Diener A."/>
            <person name="Gale L.R."/>
            <person name="Gardiner D.M."/>
            <person name="Goff S."/>
            <person name="Hammond-Kosack K.E."/>
            <person name="Hilburn K."/>
            <person name="Hua-Van A."/>
            <person name="Jonkers W."/>
            <person name="Kazan K."/>
            <person name="Kodira C.D."/>
            <person name="Koehrsen M."/>
            <person name="Kumar L."/>
            <person name="Lee Y.H."/>
            <person name="Li L."/>
            <person name="Manners J.M."/>
            <person name="Miranda-Saavedra D."/>
            <person name="Mukherjee M."/>
            <person name="Park G."/>
            <person name="Park J."/>
            <person name="Park S.Y."/>
            <person name="Proctor R.H."/>
            <person name="Regev A."/>
            <person name="Ruiz-Roldan M.C."/>
            <person name="Sain D."/>
            <person name="Sakthikumar S."/>
            <person name="Sykes S."/>
            <person name="Schwartz D.C."/>
            <person name="Turgeon B.G."/>
            <person name="Wapinski I."/>
            <person name="Yoder O."/>
            <person name="Young S."/>
            <person name="Zeng Q."/>
            <person name="Zhou S."/>
            <person name="Galagan J."/>
            <person name="Cuomo C.A."/>
            <person name="Kistler H.C."/>
            <person name="Rep M."/>
        </authorList>
    </citation>
    <scope>NUCLEOTIDE SEQUENCE [LARGE SCALE GENOMIC DNA]</scope>
    <source>
        <strain evidence="3">M3125 / FGSC 7600</strain>
    </source>
</reference>
<dbReference type="VEuPathDB" id="FungiDB:FVEG_17661"/>
<dbReference type="EMBL" id="DS486009">
    <property type="protein sequence ID" value="KYG13652.1"/>
    <property type="molecule type" value="Genomic_DNA"/>
</dbReference>
<proteinExistence type="predicted"/>
<dbReference type="STRING" id="334819.A0A139YBW3"/>
<feature type="repeat" description="WD" evidence="1">
    <location>
        <begin position="137"/>
        <end position="159"/>
    </location>
</feature>
<name>A0A139YBW3_GIBM7</name>
<gene>
    <name evidence="2" type="ORF">FVEG_17661</name>
</gene>
<dbReference type="RefSeq" id="XP_018762336.1">
    <property type="nucleotide sequence ID" value="XM_018906894.1"/>
</dbReference>
<dbReference type="PROSITE" id="PS50082">
    <property type="entry name" value="WD_REPEATS_2"/>
    <property type="match status" value="1"/>
</dbReference>
<evidence type="ECO:0000313" key="3">
    <source>
        <dbReference type="Proteomes" id="UP000009096"/>
    </source>
</evidence>
<organism evidence="2 3">
    <name type="scientific">Gibberella moniliformis (strain M3125 / FGSC 7600)</name>
    <name type="common">Maize ear and stalk rot fungus</name>
    <name type="synonym">Fusarium verticillioides</name>
    <dbReference type="NCBI Taxonomy" id="334819"/>
    <lineage>
        <taxon>Eukaryota</taxon>
        <taxon>Fungi</taxon>
        <taxon>Dikarya</taxon>
        <taxon>Ascomycota</taxon>
        <taxon>Pezizomycotina</taxon>
        <taxon>Sordariomycetes</taxon>
        <taxon>Hypocreomycetidae</taxon>
        <taxon>Hypocreales</taxon>
        <taxon>Nectriaceae</taxon>
        <taxon>Fusarium</taxon>
        <taxon>Fusarium fujikuroi species complex</taxon>
    </lineage>
</organism>
<dbReference type="InterPro" id="IPR001680">
    <property type="entry name" value="WD40_rpt"/>
</dbReference>
<dbReference type="OrthoDB" id="674604at2759"/>
<dbReference type="SUPFAM" id="SSF50978">
    <property type="entry name" value="WD40 repeat-like"/>
    <property type="match status" value="1"/>
</dbReference>
<dbReference type="InterPro" id="IPR036322">
    <property type="entry name" value="WD40_repeat_dom_sf"/>
</dbReference>
<sequence>MDREKTRLDSPSLYTIGWIAALAIDQAAARALLDEEHSEPNDFHPSPSDMNNYIWGRIGIWDARNGAFMHQIKTGSYVGKLKSVVFSEDVANLINVLSTGTVLIHDIQSGSCEQAFDLSSPSGDWSIELSHDFAMILTASSDDNTVRIWDPQTQTKSLKRARSREKSILEVEISPNGRTVVLHTVDGHEIWSLRRSKFECLLVGDSDFIEFLLDYFIVVVAS</sequence>
<dbReference type="InterPro" id="IPR015943">
    <property type="entry name" value="WD40/YVTN_repeat-like_dom_sf"/>
</dbReference>
<keyword evidence="3" id="KW-1185">Reference proteome</keyword>
<dbReference type="AlphaFoldDB" id="A0A139YBW3"/>
<dbReference type="Proteomes" id="UP000009096">
    <property type="component" value="Chromosome 8"/>
</dbReference>
<protein>
    <submittedName>
        <fullName evidence="2">Uncharacterized protein</fullName>
    </submittedName>
</protein>
<accession>A0A139YBW3</accession>
<evidence type="ECO:0000313" key="2">
    <source>
        <dbReference type="EMBL" id="KYG13652.1"/>
    </source>
</evidence>
<evidence type="ECO:0000256" key="1">
    <source>
        <dbReference type="PROSITE-ProRule" id="PRU00221"/>
    </source>
</evidence>
<keyword evidence="1" id="KW-0853">WD repeat</keyword>
<dbReference type="GeneID" id="30074537"/>
<dbReference type="KEGG" id="fvr:FVEG_17661"/>
<dbReference type="Gene3D" id="2.130.10.10">
    <property type="entry name" value="YVTN repeat-like/Quinoprotein amine dehydrogenase"/>
    <property type="match status" value="1"/>
</dbReference>